<dbReference type="RefSeq" id="WP_092866365.1">
    <property type="nucleotide sequence ID" value="NZ_FOQH01000031.1"/>
</dbReference>
<feature type="transmembrane region" description="Helical" evidence="1">
    <location>
        <begin position="135"/>
        <end position="158"/>
    </location>
</feature>
<reference evidence="2 3" key="1">
    <citation type="submission" date="2016-10" db="EMBL/GenBank/DDBJ databases">
        <authorList>
            <person name="de Groot N.N."/>
        </authorList>
    </citation>
    <scope>NUCLEOTIDE SEQUENCE [LARGE SCALE GENOMIC DNA]</scope>
    <source>
        <strain evidence="2 3">CGMCC 1.11030</strain>
    </source>
</reference>
<evidence type="ECO:0000313" key="2">
    <source>
        <dbReference type="EMBL" id="SFJ30162.1"/>
    </source>
</evidence>
<keyword evidence="1" id="KW-0812">Transmembrane</keyword>
<sequence length="187" mass="20207">MTDTPDPDQPEFPALSDAELRETLDLMATAVASMSNRIDELQSVAKKQIAVSTEARIAAFAARDQSNPKKYGELIGQTVDRGIADSLKRLNKAAGVLLDSAERSSASFQETTTAHSNTLRLIADLREKQRQDRRWLPWVGLGGVVLALVLTVTLPRFLASNPTTCALIGATWTATSTGVNACVFYGE</sequence>
<dbReference type="OrthoDB" id="7876532at2"/>
<protein>
    <submittedName>
        <fullName evidence="2">Uncharacterized protein</fullName>
    </submittedName>
</protein>
<gene>
    <name evidence="2" type="ORF">SAMN05216258_1312</name>
</gene>
<dbReference type="Proteomes" id="UP000199377">
    <property type="component" value="Unassembled WGS sequence"/>
</dbReference>
<name>A0A1I3Q9C2_9RHOB</name>
<keyword evidence="3" id="KW-1185">Reference proteome</keyword>
<organism evidence="2 3">
    <name type="scientific">Albimonas pacifica</name>
    <dbReference type="NCBI Taxonomy" id="1114924"/>
    <lineage>
        <taxon>Bacteria</taxon>
        <taxon>Pseudomonadati</taxon>
        <taxon>Pseudomonadota</taxon>
        <taxon>Alphaproteobacteria</taxon>
        <taxon>Rhodobacterales</taxon>
        <taxon>Paracoccaceae</taxon>
        <taxon>Albimonas</taxon>
    </lineage>
</organism>
<evidence type="ECO:0000313" key="3">
    <source>
        <dbReference type="Proteomes" id="UP000199377"/>
    </source>
</evidence>
<evidence type="ECO:0000256" key="1">
    <source>
        <dbReference type="SAM" id="Phobius"/>
    </source>
</evidence>
<dbReference type="AlphaFoldDB" id="A0A1I3Q9C2"/>
<dbReference type="EMBL" id="FOQH01000031">
    <property type="protein sequence ID" value="SFJ30162.1"/>
    <property type="molecule type" value="Genomic_DNA"/>
</dbReference>
<accession>A0A1I3Q9C2</accession>
<keyword evidence="1" id="KW-1133">Transmembrane helix</keyword>
<proteinExistence type="predicted"/>
<keyword evidence="1" id="KW-0472">Membrane</keyword>